<reference evidence="2 3" key="1">
    <citation type="submission" date="2016-04" db="EMBL/GenBank/DDBJ databases">
        <title>Multiple horizontal gene transfer events from other fungi enriched the ability of the initially mycotrophic fungus Trichoderma (Ascomycota) to feed on dead plant biomass.</title>
        <authorList>
            <person name="Atanasova L."/>
            <person name="Chenthamara K."/>
            <person name="Zhang J."/>
            <person name="Grujic M."/>
            <person name="Henrissat B."/>
            <person name="Kuo A."/>
            <person name="Aertz A."/>
            <person name="Salamov A."/>
            <person name="Lipzen A."/>
            <person name="Labutti K."/>
            <person name="Barry K."/>
            <person name="Miao Y."/>
            <person name="Rahimi M.J."/>
            <person name="Shen Q."/>
            <person name="Grigoriev I.V."/>
            <person name="Kubicek C.P."/>
            <person name="Druzhinina I.S."/>
        </authorList>
    </citation>
    <scope>NUCLEOTIDE SEQUENCE [LARGE SCALE GENOMIC DNA]</scope>
    <source>
        <strain evidence="2 3">NJAU 4742</strain>
    </source>
</reference>
<keyword evidence="3" id="KW-1185">Reference proteome</keyword>
<dbReference type="AlphaFoldDB" id="A0A1T3C7W2"/>
<feature type="compositionally biased region" description="Basic and acidic residues" evidence="1">
    <location>
        <begin position="71"/>
        <end position="81"/>
    </location>
</feature>
<name>A0A1T3C7W2_9HYPO</name>
<evidence type="ECO:0000256" key="1">
    <source>
        <dbReference type="SAM" id="MobiDB-lite"/>
    </source>
</evidence>
<dbReference type="EMBL" id="LVVK01000022">
    <property type="protein sequence ID" value="OPB37095.1"/>
    <property type="molecule type" value="Genomic_DNA"/>
</dbReference>
<feature type="region of interest" description="Disordered" evidence="1">
    <location>
        <begin position="1"/>
        <end position="81"/>
    </location>
</feature>
<dbReference type="OrthoDB" id="5279705at2759"/>
<feature type="region of interest" description="Disordered" evidence="1">
    <location>
        <begin position="196"/>
        <end position="221"/>
    </location>
</feature>
<proteinExistence type="predicted"/>
<organism evidence="2 3">
    <name type="scientific">Trichoderma guizhouense</name>
    <dbReference type="NCBI Taxonomy" id="1491466"/>
    <lineage>
        <taxon>Eukaryota</taxon>
        <taxon>Fungi</taxon>
        <taxon>Dikarya</taxon>
        <taxon>Ascomycota</taxon>
        <taxon>Pezizomycotina</taxon>
        <taxon>Sordariomycetes</taxon>
        <taxon>Hypocreomycetidae</taxon>
        <taxon>Hypocreales</taxon>
        <taxon>Hypocreaceae</taxon>
        <taxon>Trichoderma</taxon>
    </lineage>
</organism>
<feature type="compositionally biased region" description="Low complexity" evidence="1">
    <location>
        <begin position="16"/>
        <end position="35"/>
    </location>
</feature>
<feature type="compositionally biased region" description="Low complexity" evidence="1">
    <location>
        <begin position="199"/>
        <end position="221"/>
    </location>
</feature>
<sequence>MLSFTPKPVQHSWDNRPAVSSPLSSSPVRASSPLSADEQAPCNPRQVQSSPIRPINFKYQARPARPNPVIRRREEAQEQRRRNFLQNVRQKAEDKSWQRRDIEGQFLKTNWLANVGRLSYDAPSFSEADIEDAMAFSQEAERSQMDDDIIPEELVEEEHMLTSYEEEVLARRGSQLPTLVEDSDEYDDIFAELISKEGQFSQQQQQQQQQSSQPSSQMDID</sequence>
<comment type="caution">
    <text evidence="2">The sequence shown here is derived from an EMBL/GenBank/DDBJ whole genome shotgun (WGS) entry which is preliminary data.</text>
</comment>
<evidence type="ECO:0000313" key="3">
    <source>
        <dbReference type="Proteomes" id="UP000191004"/>
    </source>
</evidence>
<dbReference type="Proteomes" id="UP000191004">
    <property type="component" value="Unassembled WGS sequence"/>
</dbReference>
<protein>
    <submittedName>
        <fullName evidence="2">Uncharacterized protein</fullName>
    </submittedName>
</protein>
<accession>A0A1T3C7W2</accession>
<evidence type="ECO:0000313" key="2">
    <source>
        <dbReference type="EMBL" id="OPB37095.1"/>
    </source>
</evidence>
<gene>
    <name evidence="2" type="ORF">A0O28_0040070</name>
</gene>